<evidence type="ECO:0000313" key="2">
    <source>
        <dbReference type="Proteomes" id="UP000054877"/>
    </source>
</evidence>
<name>A0A0W0YXU6_LEGSP</name>
<dbReference type="SUPFAM" id="SSF55931">
    <property type="entry name" value="Glutamine synthetase/guanido kinase"/>
    <property type="match status" value="1"/>
</dbReference>
<dbReference type="OrthoDB" id="240589at2"/>
<dbReference type="InterPro" id="IPR014746">
    <property type="entry name" value="Gln_synth/guanido_kin_cat_dom"/>
</dbReference>
<reference evidence="1 2" key="1">
    <citation type="submission" date="2015-11" db="EMBL/GenBank/DDBJ databases">
        <title>Genomic analysis of 38 Legionella species identifies large and diverse effector repertoires.</title>
        <authorList>
            <person name="Burstein D."/>
            <person name="Amaro F."/>
            <person name="Zusman T."/>
            <person name="Lifshitz Z."/>
            <person name="Cohen O."/>
            <person name="Gilbert J.A."/>
            <person name="Pupko T."/>
            <person name="Shuman H.A."/>
            <person name="Segal G."/>
        </authorList>
    </citation>
    <scope>NUCLEOTIDE SEQUENCE [LARGE SCALE GENOMIC DNA]</scope>
    <source>
        <strain evidence="1 2">Mt.St.Helens-9</strain>
    </source>
</reference>
<dbReference type="EMBL" id="LNYX01000031">
    <property type="protein sequence ID" value="KTD61700.1"/>
    <property type="molecule type" value="Genomic_DNA"/>
</dbReference>
<keyword evidence="1" id="KW-0436">Ligase</keyword>
<dbReference type="GO" id="GO:0016879">
    <property type="term" value="F:ligase activity, forming carbon-nitrogen bonds"/>
    <property type="evidence" value="ECO:0007669"/>
    <property type="project" value="UniProtKB-ARBA"/>
</dbReference>
<evidence type="ECO:0000313" key="1">
    <source>
        <dbReference type="EMBL" id="KTD61700.1"/>
    </source>
</evidence>
<dbReference type="InterPro" id="IPR006336">
    <property type="entry name" value="GCS2"/>
</dbReference>
<dbReference type="STRING" id="452.Lspi_2330"/>
<dbReference type="Pfam" id="PF04107">
    <property type="entry name" value="GCS2"/>
    <property type="match status" value="1"/>
</dbReference>
<protein>
    <submittedName>
        <fullName evidence="1">Carboxylate-amine ligase YbdK</fullName>
    </submittedName>
</protein>
<dbReference type="RefSeq" id="WP_058484232.1">
    <property type="nucleotide sequence ID" value="NZ_CAAAII010000001.1"/>
</dbReference>
<keyword evidence="2" id="KW-1185">Reference proteome</keyword>
<proteinExistence type="predicted"/>
<dbReference type="InterPro" id="IPR050141">
    <property type="entry name" value="GCL_type2/YbdK_subfam"/>
</dbReference>
<dbReference type="PATRIC" id="fig|452.5.peg.2569"/>
<organism evidence="1 2">
    <name type="scientific">Legionella spiritensis</name>
    <dbReference type="NCBI Taxonomy" id="452"/>
    <lineage>
        <taxon>Bacteria</taxon>
        <taxon>Pseudomonadati</taxon>
        <taxon>Pseudomonadota</taxon>
        <taxon>Gammaproteobacteria</taxon>
        <taxon>Legionellales</taxon>
        <taxon>Legionellaceae</taxon>
        <taxon>Legionella</taxon>
    </lineage>
</organism>
<dbReference type="AlphaFoldDB" id="A0A0W0YXU6"/>
<gene>
    <name evidence="1" type="primary">ybdK</name>
    <name evidence="1" type="ORF">Lspi_2330</name>
</gene>
<comment type="caution">
    <text evidence="1">The sequence shown here is derived from an EMBL/GenBank/DDBJ whole genome shotgun (WGS) entry which is preliminary data.</text>
</comment>
<dbReference type="PANTHER" id="PTHR36510">
    <property type="entry name" value="GLUTAMATE--CYSTEINE LIGASE 2-RELATED"/>
    <property type="match status" value="1"/>
</dbReference>
<dbReference type="Gene3D" id="3.30.590.20">
    <property type="match status" value="1"/>
</dbReference>
<dbReference type="PANTHER" id="PTHR36510:SF3">
    <property type="entry name" value="CONSERVED PROTEIN"/>
    <property type="match status" value="1"/>
</dbReference>
<accession>A0A0W0YXU6</accession>
<dbReference type="Proteomes" id="UP000054877">
    <property type="component" value="Unassembled WGS sequence"/>
</dbReference>
<sequence length="476" mass="54726">MGTAIVNRIFRKADYHAFYNVLRDETNLLKKWVKEKNMSERTKEVGLELEGWLLDENMSPSQSNLQFIRDYKDYHLVFEITKSCLEINSDRYPLDSHVFSRHEASLNEYIGKCIANAGEQHKNFIYVGALPTAQTTSFSKKFLTKAARYHAIDKSMVNLRDGNPICFDIQGEQDRFIKRIHSVAIGGAIAALQIHLRIGLSESARCYNTAQIIAAPLVALCCNSPCLLGQRLWSESRIPFLEQLFQMKNKYNNQWTTRAFFGRGYLKQSMLELFIENETFHESLLPEINSASREQMLNLRLHNGTIYRWNRPVLGFDESGGPHFRIENRMLSSGPTVVDMCANMAFYIGLIQFFSNRAVPLESEVAFKTARRNFYLAARHGLAAKLNWVDNKTCNAGELLLNTLLPAAWQGLTQLDINQSEIGFYLSILEARVRTLRTGSYWQNLFLEKNNNDVVHLTQTYVELQKKGFPVHEWPI</sequence>